<evidence type="ECO:0000259" key="2">
    <source>
        <dbReference type="Pfam" id="PF13569"/>
    </source>
</evidence>
<dbReference type="OrthoDB" id="4554725at2"/>
<gene>
    <name evidence="3" type="ORF">F8566_31210</name>
</gene>
<organism evidence="3 4">
    <name type="scientific">Actinomadura rudentiformis</name>
    <dbReference type="NCBI Taxonomy" id="359158"/>
    <lineage>
        <taxon>Bacteria</taxon>
        <taxon>Bacillati</taxon>
        <taxon>Actinomycetota</taxon>
        <taxon>Actinomycetes</taxon>
        <taxon>Streptosporangiales</taxon>
        <taxon>Thermomonosporaceae</taxon>
        <taxon>Actinomadura</taxon>
    </lineage>
</organism>
<dbReference type="Proteomes" id="UP000468735">
    <property type="component" value="Unassembled WGS sequence"/>
</dbReference>
<sequence>MIDPRFHDENALVLPETWLKRLHPRRGGAVITGITPDRRAPGVVRERVRQADEHLESTLAHPGSDATLVRKARGHLAGKADPTGAAVVTAILLAQPGRNRQREDECRQHVDAWAVEHGVAFAACAFAELSGIVTAWNGWDRQGDVRDLEVRYRQPGEHLDRWWARSSVARRMRALLAVAEEEEYGDAVRRLAGHRNTDLQRVVVSYLVPTEGDWVDECCAAPPTGVHESRIRWMLWCALGRPEQIALLGPWAWLTRDAGSLLEVLVSLAEGVGPEALTPPLVEAIDRTSATHDLKVHLEVLAAMPTDEAFTALVSRIEWKHVQPFLLEAMGRFPVRALRLLVPEASGTSKTAVAISDLLTGHLLAHPELRASLPGLSDDVRAVVERLTKESERMAEAPVTALPSLLVEPPWSREGEAKEPVVVTGLSAPSEPALAWADGEQQEWADVAVRPGLPSSAGWEADVQTFLDGKMTLWLEPQLFIHGPEELVRPLLAGWQSQQLWHADRWVKPLAARFGLAAFPHALAAAEKNPTGNGALLLPFLDVRAAEMMADWLARRKSARPIAMAWFGRHGAAAARLLIPAALGKPGRQQRAAEGALLMLAARSGSEQILQVASEYGEQAAAAIETLLDIDPLSLLPDKIPSVGGWADPALLPQIVLTNGAGALPPDATRHFLTMLAMSKPSEVYAGVAAVKEVCTPESLAAFSWGLFQRWQMAGAPSPDGWALSQLGWLGDDETVRRLTPLIRAWPGEGGHKKAVAGLDALAEIGTDVALMHLHGIAQKVKFKGLKTKAQEKIKEVAAGLGLSPEQLADRLVPDFGLDHDGAMTLDYGPRSFRVGFDEQLKPYVTDEDGKPRKALPKPGAKDDPDLAPASYKAFSTLKKDVRTVAADQISRLESAMVTRRRWSATEFHDFFATHPLLWHIARRVVWLCEDGGKSTAFRLAEDRTLADVADDVLTLPESAQIGIAHPLDLGEDVDAWSESFADYEILQPFPQLGRSVHALTDEERASGRLTRFEGLTVPFGKVLGLVKRGWERGTPLDAGIEPWISRQVSADRHVVIDLDPGLAVGMLDEFPEQKLTYVWLSSRPDDYYPREGTPHTFAELDPVTASEILTDLISLDGNP</sequence>
<dbReference type="RefSeq" id="WP_151565430.1">
    <property type="nucleotide sequence ID" value="NZ_WBMT01000016.1"/>
</dbReference>
<feature type="domain" description="DUF4132" evidence="2">
    <location>
        <begin position="850"/>
        <end position="1031"/>
    </location>
</feature>
<dbReference type="InterPro" id="IPR025406">
    <property type="entry name" value="DUF4132"/>
</dbReference>
<dbReference type="Pfam" id="PF13569">
    <property type="entry name" value="DUF4132"/>
    <property type="match status" value="1"/>
</dbReference>
<evidence type="ECO:0000313" key="4">
    <source>
        <dbReference type="Proteomes" id="UP000468735"/>
    </source>
</evidence>
<comment type="caution">
    <text evidence="3">The sequence shown here is derived from an EMBL/GenBank/DDBJ whole genome shotgun (WGS) entry which is preliminary data.</text>
</comment>
<evidence type="ECO:0000313" key="3">
    <source>
        <dbReference type="EMBL" id="KAB2344403.1"/>
    </source>
</evidence>
<accession>A0A6H9YRN0</accession>
<dbReference type="AlphaFoldDB" id="A0A6H9YRN0"/>
<protein>
    <submittedName>
        <fullName evidence="3">DUF4132 domain-containing protein</fullName>
    </submittedName>
</protein>
<proteinExistence type="predicted"/>
<name>A0A6H9YRN0_9ACTN</name>
<evidence type="ECO:0000256" key="1">
    <source>
        <dbReference type="SAM" id="MobiDB-lite"/>
    </source>
</evidence>
<dbReference type="EMBL" id="WBMT01000016">
    <property type="protein sequence ID" value="KAB2344403.1"/>
    <property type="molecule type" value="Genomic_DNA"/>
</dbReference>
<keyword evidence="4" id="KW-1185">Reference proteome</keyword>
<reference evidence="3 4" key="1">
    <citation type="submission" date="2019-09" db="EMBL/GenBank/DDBJ databases">
        <title>Actinomadura physcomitrii sp. nov., a novel actinomycete isolated from moss [Physcomitrium sphaericum (Ludw) Fuernr].</title>
        <authorList>
            <person name="Zhuang X."/>
            <person name="Liu C."/>
        </authorList>
    </citation>
    <scope>NUCLEOTIDE SEQUENCE [LARGE SCALE GENOMIC DNA]</scope>
    <source>
        <strain evidence="3 4">HMC1</strain>
    </source>
</reference>
<feature type="region of interest" description="Disordered" evidence="1">
    <location>
        <begin position="845"/>
        <end position="867"/>
    </location>
</feature>